<dbReference type="PANTHER" id="PTHR33751:SF9">
    <property type="entry name" value="CYTOCHROME C4"/>
    <property type="match status" value="1"/>
</dbReference>
<dbReference type="InterPro" id="IPR050597">
    <property type="entry name" value="Cytochrome_c_Oxidase_Subunit"/>
</dbReference>
<accession>A0A848EK33</accession>
<dbReference type="InterPro" id="IPR036909">
    <property type="entry name" value="Cyt_c-like_dom_sf"/>
</dbReference>
<dbReference type="AlphaFoldDB" id="A0A848EK33"/>
<evidence type="ECO:0000256" key="3">
    <source>
        <dbReference type="ARBA" id="ARBA00022723"/>
    </source>
</evidence>
<gene>
    <name evidence="8" type="ORF">GWK16_21535</name>
</gene>
<evidence type="ECO:0000256" key="6">
    <source>
        <dbReference type="PROSITE-ProRule" id="PRU00433"/>
    </source>
</evidence>
<dbReference type="EMBL" id="JABBKX010000010">
    <property type="protein sequence ID" value="NMJ43845.1"/>
    <property type="molecule type" value="Genomic_DNA"/>
</dbReference>
<evidence type="ECO:0000313" key="8">
    <source>
        <dbReference type="EMBL" id="NMJ43845.1"/>
    </source>
</evidence>
<name>A0A848EK33_9PROT</name>
<keyword evidence="9" id="KW-1185">Reference proteome</keyword>
<organism evidence="8 9">
    <name type="scientific">Neoroseomonas marina</name>
    <dbReference type="NCBI Taxonomy" id="1232220"/>
    <lineage>
        <taxon>Bacteria</taxon>
        <taxon>Pseudomonadati</taxon>
        <taxon>Pseudomonadota</taxon>
        <taxon>Alphaproteobacteria</taxon>
        <taxon>Acetobacterales</taxon>
        <taxon>Acetobacteraceae</taxon>
        <taxon>Neoroseomonas</taxon>
    </lineage>
</organism>
<dbReference type="GO" id="GO:0046872">
    <property type="term" value="F:metal ion binding"/>
    <property type="evidence" value="ECO:0007669"/>
    <property type="project" value="UniProtKB-KW"/>
</dbReference>
<proteinExistence type="predicted"/>
<evidence type="ECO:0000259" key="7">
    <source>
        <dbReference type="PROSITE" id="PS51007"/>
    </source>
</evidence>
<dbReference type="Proteomes" id="UP000548582">
    <property type="component" value="Unassembled WGS sequence"/>
</dbReference>
<keyword evidence="2 6" id="KW-0349">Heme</keyword>
<dbReference type="SUPFAM" id="SSF46626">
    <property type="entry name" value="Cytochrome c"/>
    <property type="match status" value="1"/>
</dbReference>
<dbReference type="GO" id="GO:0009055">
    <property type="term" value="F:electron transfer activity"/>
    <property type="evidence" value="ECO:0007669"/>
    <property type="project" value="InterPro"/>
</dbReference>
<keyword evidence="3 6" id="KW-0479">Metal-binding</keyword>
<comment type="caution">
    <text evidence="8">The sequence shown here is derived from an EMBL/GenBank/DDBJ whole genome shotgun (WGS) entry which is preliminary data.</text>
</comment>
<evidence type="ECO:0000256" key="2">
    <source>
        <dbReference type="ARBA" id="ARBA00022617"/>
    </source>
</evidence>
<protein>
    <submittedName>
        <fullName evidence="8">C-type cytochrome</fullName>
    </submittedName>
</protein>
<keyword evidence="1" id="KW-0813">Transport</keyword>
<evidence type="ECO:0000256" key="5">
    <source>
        <dbReference type="ARBA" id="ARBA00023004"/>
    </source>
</evidence>
<keyword evidence="4" id="KW-0249">Electron transport</keyword>
<dbReference type="PANTHER" id="PTHR33751">
    <property type="entry name" value="CBB3-TYPE CYTOCHROME C OXIDASE SUBUNIT FIXP"/>
    <property type="match status" value="1"/>
</dbReference>
<evidence type="ECO:0000313" key="9">
    <source>
        <dbReference type="Proteomes" id="UP000548582"/>
    </source>
</evidence>
<keyword evidence="5 6" id="KW-0408">Iron</keyword>
<evidence type="ECO:0000256" key="1">
    <source>
        <dbReference type="ARBA" id="ARBA00022448"/>
    </source>
</evidence>
<evidence type="ECO:0000256" key="4">
    <source>
        <dbReference type="ARBA" id="ARBA00022982"/>
    </source>
</evidence>
<sequence length="97" mass="10082">MAIIILGDRHAGAQAPAVPDAAAVCLSCHGPFGRPETPEYPIIGGQNAAYLASALRAYRAGQRTGEAAGVMTGVAEPLDDRTIEDLAAFFSSLRSLR</sequence>
<dbReference type="InterPro" id="IPR009056">
    <property type="entry name" value="Cyt_c-like_dom"/>
</dbReference>
<dbReference type="RefSeq" id="WP_170056041.1">
    <property type="nucleotide sequence ID" value="NZ_JABBKX010000010.1"/>
</dbReference>
<dbReference type="Pfam" id="PF00034">
    <property type="entry name" value="Cytochrom_C"/>
    <property type="match status" value="1"/>
</dbReference>
<dbReference type="GO" id="GO:0020037">
    <property type="term" value="F:heme binding"/>
    <property type="evidence" value="ECO:0007669"/>
    <property type="project" value="InterPro"/>
</dbReference>
<feature type="domain" description="Cytochrome c" evidence="7">
    <location>
        <begin position="7"/>
        <end position="94"/>
    </location>
</feature>
<dbReference type="Gene3D" id="1.10.760.10">
    <property type="entry name" value="Cytochrome c-like domain"/>
    <property type="match status" value="1"/>
</dbReference>
<reference evidence="8 9" key="1">
    <citation type="submission" date="2020-03" db="EMBL/GenBank/DDBJ databases">
        <authorList>
            <person name="Sun Q."/>
        </authorList>
    </citation>
    <scope>NUCLEOTIDE SEQUENCE [LARGE SCALE GENOMIC DNA]</scope>
    <source>
        <strain evidence="8 9">JC162</strain>
    </source>
</reference>
<dbReference type="PROSITE" id="PS51007">
    <property type="entry name" value="CYTC"/>
    <property type="match status" value="1"/>
</dbReference>